<dbReference type="Proteomes" id="UP000004810">
    <property type="component" value="Unassembled WGS sequence"/>
</dbReference>
<feature type="non-terminal residue" evidence="1">
    <location>
        <position position="115"/>
    </location>
</feature>
<dbReference type="GO" id="GO:0030833">
    <property type="term" value="P:regulation of actin filament polymerization"/>
    <property type="evidence" value="ECO:0007669"/>
    <property type="project" value="InterPro"/>
</dbReference>
<evidence type="ECO:0000313" key="2">
    <source>
        <dbReference type="Proteomes" id="UP000004810"/>
    </source>
</evidence>
<organism evidence="1 2">
    <name type="scientific">Wuchereria bancrofti</name>
    <dbReference type="NCBI Taxonomy" id="6293"/>
    <lineage>
        <taxon>Eukaryota</taxon>
        <taxon>Metazoa</taxon>
        <taxon>Ecdysozoa</taxon>
        <taxon>Nematoda</taxon>
        <taxon>Chromadorea</taxon>
        <taxon>Rhabditida</taxon>
        <taxon>Spirurina</taxon>
        <taxon>Spiruromorpha</taxon>
        <taxon>Filarioidea</taxon>
        <taxon>Onchocercidae</taxon>
        <taxon>Wuchereria</taxon>
    </lineage>
</organism>
<comment type="caution">
    <text evidence="1">The sequence shown here is derived from an EMBL/GenBank/DDBJ whole genome shotgun (WGS) entry which is preliminary data.</text>
</comment>
<dbReference type="EMBL" id="ADBV01018486">
    <property type="protein sequence ID" value="EJW71482.1"/>
    <property type="molecule type" value="Genomic_DNA"/>
</dbReference>
<dbReference type="PANTHER" id="PTHR12195">
    <property type="entry name" value="CYTOPLASMIC FMR1-INTERACTING PROTEIN-RELATED"/>
    <property type="match status" value="1"/>
</dbReference>
<dbReference type="AlphaFoldDB" id="J9E3F5"/>
<protein>
    <submittedName>
        <fullName evidence="1">Uncharacterized protein</fullName>
    </submittedName>
</protein>
<dbReference type="GO" id="GO:0031267">
    <property type="term" value="F:small GTPase binding"/>
    <property type="evidence" value="ECO:0007669"/>
    <property type="project" value="InterPro"/>
</dbReference>
<reference evidence="2" key="1">
    <citation type="submission" date="2012-08" db="EMBL/GenBank/DDBJ databases">
        <title>The Genome Sequence of Wuchereria bancrofti.</title>
        <authorList>
            <person name="Nutman T.B."/>
            <person name="Fink D.L."/>
            <person name="Russ C."/>
            <person name="Young S."/>
            <person name="Zeng Q."/>
            <person name="Koehrsen M."/>
            <person name="Alvarado L."/>
            <person name="Berlin A."/>
            <person name="Chapman S.B."/>
            <person name="Chen Z."/>
            <person name="Freedman E."/>
            <person name="Gellesch M."/>
            <person name="Goldberg J."/>
            <person name="Griggs A."/>
            <person name="Gujja S."/>
            <person name="Heilman E.R."/>
            <person name="Heiman D."/>
            <person name="Hepburn T."/>
            <person name="Howarth C."/>
            <person name="Jen D."/>
            <person name="Larson L."/>
            <person name="Lewis B."/>
            <person name="Mehta T."/>
            <person name="Park D."/>
            <person name="Pearson M."/>
            <person name="Roberts A."/>
            <person name="Saif S."/>
            <person name="Shea T."/>
            <person name="Shenoy N."/>
            <person name="Sisk P."/>
            <person name="Stolte C."/>
            <person name="Sykes S."/>
            <person name="Walk T."/>
            <person name="White J."/>
            <person name="Yandava C."/>
            <person name="Haas B."/>
            <person name="Henn M.R."/>
            <person name="Nusbaum C."/>
            <person name="Birren B."/>
        </authorList>
    </citation>
    <scope>NUCLEOTIDE SEQUENCE [LARGE SCALE GENOMIC DNA]</scope>
    <source>
        <strain evidence="2">NA</strain>
    </source>
</reference>
<name>J9E3F5_WUCBA</name>
<sequence>MPKVCKLPRFDYGSPAVLEYYIAHLANVGRYTELKKDVCQVFRELGNIIVFCLQLELALTQEEVMDLLTAAPFTNVIPRPPAKKVEEQELKMKQLEQKYARIQISAVAEQIGDEK</sequence>
<gene>
    <name evidence="1" type="ORF">WUBG_17611</name>
</gene>
<evidence type="ECO:0000313" key="1">
    <source>
        <dbReference type="EMBL" id="EJW71482.1"/>
    </source>
</evidence>
<dbReference type="InterPro" id="IPR008081">
    <property type="entry name" value="Cytoplasmic_FMR1-int"/>
</dbReference>
<proteinExistence type="predicted"/>
<accession>J9E3F5</accession>
<dbReference type="Pfam" id="PF05994">
    <property type="entry name" value="FragX_IP"/>
    <property type="match status" value="1"/>
</dbReference>